<evidence type="ECO:0000256" key="1">
    <source>
        <dbReference type="SAM" id="MobiDB-lite"/>
    </source>
</evidence>
<comment type="caution">
    <text evidence="2">The sequence shown here is derived from an EMBL/GenBank/DDBJ whole genome shotgun (WGS) entry which is preliminary data.</text>
</comment>
<feature type="region of interest" description="Disordered" evidence="1">
    <location>
        <begin position="508"/>
        <end position="529"/>
    </location>
</feature>
<organism evidence="2 3">
    <name type="scientific">Candidatus Finniella inopinata</name>
    <dbReference type="NCBI Taxonomy" id="1696036"/>
    <lineage>
        <taxon>Bacteria</taxon>
        <taxon>Pseudomonadati</taxon>
        <taxon>Pseudomonadota</taxon>
        <taxon>Alphaproteobacteria</taxon>
        <taxon>Holosporales</taxon>
        <taxon>Candidatus Paracaedibacteraceae</taxon>
        <taxon>Candidatus Finniella</taxon>
    </lineage>
</organism>
<dbReference type="Gene3D" id="3.80.10.10">
    <property type="entry name" value="Ribonuclease Inhibitor"/>
    <property type="match status" value="1"/>
</dbReference>
<protein>
    <recommendedName>
        <fullName evidence="4">Leucine-rich repeat domain-containing protein</fullName>
    </recommendedName>
</protein>
<dbReference type="SUPFAM" id="SSF52058">
    <property type="entry name" value="L domain-like"/>
    <property type="match status" value="1"/>
</dbReference>
<evidence type="ECO:0000313" key="3">
    <source>
        <dbReference type="Proteomes" id="UP000293550"/>
    </source>
</evidence>
<sequence>MLQSPSFENLDFVINNSILQDFQYLINQSLKTQSPFLTGVKRIRWNAEWYLDTSCALTLHILEYFSLLGNFSNLTKIDINVLDPKTLSLGLRYLSKDLEKLSIGSLSSGSIVPPIEISLPFFHRLKVANLLDVAITQDNLWMLPDTITDLNITIANIREEDGVLFSRFKNIETLRIFQIHYEVAKAILTYIPDKKLTSFIFPGNILAQLVLKDWTLLGRFSALQYFDFFESGNTDCFNNFWKHVDPKVSLRIIRNINLCLVAQPEDLSCSVFQRFPGCEELILPEKTPTHIINEILCYVAPTIKTLDFNCYMGGCSIIFNSCAQLTKLCFHDQTKGVGNIFKNLPISIVEITMEKVDGDDIDPNDLQRLVNLKILDFSPSNNNSALQLNKYVPYLPTGIKYLKIRNARLGQPPVSFSHLTVLQTLDLQYLKEISPILNSSSSSSQNNAEYTVSHFTKTSATVVKGMVGSFPASIEALWLSPTILHLIKLSDLNHLKRLSDLSYDYNSDEDEEYGSDIYEPSEEETQERTRFNRKFRGLLKL</sequence>
<proteinExistence type="predicted"/>
<dbReference type="RefSeq" id="WP_130153331.1">
    <property type="nucleotide sequence ID" value="NZ_SCFB01000002.1"/>
</dbReference>
<dbReference type="Proteomes" id="UP000293550">
    <property type="component" value="Unassembled WGS sequence"/>
</dbReference>
<dbReference type="InterPro" id="IPR032675">
    <property type="entry name" value="LRR_dom_sf"/>
</dbReference>
<dbReference type="AlphaFoldDB" id="A0A4Q7DKL0"/>
<gene>
    <name evidence="2" type="ORF">EQU50_01140</name>
</gene>
<reference evidence="2 3" key="1">
    <citation type="submission" date="2018-10" db="EMBL/GenBank/DDBJ databases">
        <title>An updated phylogeny of the Alphaproteobacteria reveals that the parasitic Rickettsiales and Holosporales have independent origins.</title>
        <authorList>
            <person name="Munoz-Gomez S.A."/>
            <person name="Hess S."/>
            <person name="Burger G."/>
            <person name="Lang B.F."/>
            <person name="Susko E."/>
            <person name="Slamovits C.H."/>
            <person name="Roger A.J."/>
        </authorList>
    </citation>
    <scope>NUCLEOTIDE SEQUENCE [LARGE SCALE GENOMIC DNA]</scope>
    <source>
        <strain evidence="2">HOLO01</strain>
    </source>
</reference>
<name>A0A4Q7DKL0_9PROT</name>
<keyword evidence="3" id="KW-1185">Reference proteome</keyword>
<dbReference type="EMBL" id="SCFB01000002">
    <property type="protein sequence ID" value="RZI46859.1"/>
    <property type="molecule type" value="Genomic_DNA"/>
</dbReference>
<accession>A0A4Q7DKL0</accession>
<evidence type="ECO:0008006" key="4">
    <source>
        <dbReference type="Google" id="ProtNLM"/>
    </source>
</evidence>
<evidence type="ECO:0000313" key="2">
    <source>
        <dbReference type="EMBL" id="RZI46859.1"/>
    </source>
</evidence>
<feature type="compositionally biased region" description="Acidic residues" evidence="1">
    <location>
        <begin position="508"/>
        <end position="525"/>
    </location>
</feature>